<dbReference type="EMBL" id="JAMTCK010000001">
    <property type="protein sequence ID" value="MCP2163812.1"/>
    <property type="molecule type" value="Genomic_DNA"/>
</dbReference>
<sequence>MADPVRSGDVDIRLSDQDREQAVALLNQAVADGRISWTEHGERVRSTYQALTRAELAVHLADLGGVQPAVPPQRVRALASKIHSTPDRPRPIEAGATFGAVVLDLSSLPPGEHRVVANSFCGKIVILVDEDAVVVDEGSAVLGKRVVPGPPEEPNGVVVRLTGRSTLGKVTVFREGSSYWHWSH</sequence>
<dbReference type="Proteomes" id="UP001206128">
    <property type="component" value="Unassembled WGS sequence"/>
</dbReference>
<keyword evidence="3" id="KW-1185">Reference proteome</keyword>
<evidence type="ECO:0000313" key="3">
    <source>
        <dbReference type="Proteomes" id="UP001206128"/>
    </source>
</evidence>
<dbReference type="AlphaFoldDB" id="A0AAE3GAN7"/>
<organism evidence="2 3">
    <name type="scientific">Goodfellowiella coeruleoviolacea</name>
    <dbReference type="NCBI Taxonomy" id="334858"/>
    <lineage>
        <taxon>Bacteria</taxon>
        <taxon>Bacillati</taxon>
        <taxon>Actinomycetota</taxon>
        <taxon>Actinomycetes</taxon>
        <taxon>Pseudonocardiales</taxon>
        <taxon>Pseudonocardiaceae</taxon>
        <taxon>Goodfellowiella</taxon>
    </lineage>
</organism>
<name>A0AAE3GAN7_9PSEU</name>
<proteinExistence type="predicted"/>
<evidence type="ECO:0000259" key="1">
    <source>
        <dbReference type="Pfam" id="PF08044"/>
    </source>
</evidence>
<dbReference type="PANTHER" id="PTHR40763">
    <property type="entry name" value="MEMBRANE PROTEIN-RELATED"/>
    <property type="match status" value="1"/>
</dbReference>
<dbReference type="PANTHER" id="PTHR40763:SF4">
    <property type="entry name" value="DUF1707 DOMAIN-CONTAINING PROTEIN"/>
    <property type="match status" value="1"/>
</dbReference>
<protein>
    <recommendedName>
        <fullName evidence="1">DUF1707 domain-containing protein</fullName>
    </recommendedName>
</protein>
<comment type="caution">
    <text evidence="2">The sequence shown here is derived from an EMBL/GenBank/DDBJ whole genome shotgun (WGS) entry which is preliminary data.</text>
</comment>
<dbReference type="InterPro" id="IPR012551">
    <property type="entry name" value="DUF1707_SHOCT-like"/>
</dbReference>
<dbReference type="Pfam" id="PF08044">
    <property type="entry name" value="DUF1707"/>
    <property type="match status" value="1"/>
</dbReference>
<gene>
    <name evidence="2" type="ORF">LX83_000652</name>
</gene>
<feature type="domain" description="DUF1707" evidence="1">
    <location>
        <begin position="12"/>
        <end position="63"/>
    </location>
</feature>
<dbReference type="RefSeq" id="WP_253766766.1">
    <property type="nucleotide sequence ID" value="NZ_JAMTCK010000001.1"/>
</dbReference>
<evidence type="ECO:0000313" key="2">
    <source>
        <dbReference type="EMBL" id="MCP2163812.1"/>
    </source>
</evidence>
<accession>A0AAE3GAN7</accession>
<reference evidence="2" key="1">
    <citation type="submission" date="2022-06" db="EMBL/GenBank/DDBJ databases">
        <title>Genomic Encyclopedia of Archaeal and Bacterial Type Strains, Phase II (KMG-II): from individual species to whole genera.</title>
        <authorList>
            <person name="Goeker M."/>
        </authorList>
    </citation>
    <scope>NUCLEOTIDE SEQUENCE</scope>
    <source>
        <strain evidence="2">DSM 43935</strain>
    </source>
</reference>